<evidence type="ECO:0000313" key="2">
    <source>
        <dbReference type="EMBL" id="OBZ74287.1"/>
    </source>
</evidence>
<dbReference type="AlphaFoldDB" id="A0A1C7MCF1"/>
<comment type="caution">
    <text evidence="2">The sequence shown here is derived from an EMBL/GenBank/DDBJ whole genome shotgun (WGS) entry which is preliminary data.</text>
</comment>
<protein>
    <submittedName>
        <fullName evidence="2">Uncharacterized protein</fullName>
    </submittedName>
</protein>
<keyword evidence="3" id="KW-1185">Reference proteome</keyword>
<accession>A0A1C7MCF1</accession>
<keyword evidence="1" id="KW-1133">Transmembrane helix</keyword>
<gene>
    <name evidence="2" type="ORF">A0H81_05622</name>
</gene>
<proteinExistence type="predicted"/>
<name>A0A1C7MCF1_GRIFR</name>
<reference evidence="2 3" key="1">
    <citation type="submission" date="2016-03" db="EMBL/GenBank/DDBJ databases">
        <title>Whole genome sequencing of Grifola frondosa 9006-11.</title>
        <authorList>
            <person name="Min B."/>
            <person name="Park H."/>
            <person name="Kim J.-G."/>
            <person name="Cho H."/>
            <person name="Oh Y.-L."/>
            <person name="Kong W.-S."/>
            <person name="Choi I.-G."/>
        </authorList>
    </citation>
    <scope>NUCLEOTIDE SEQUENCE [LARGE SCALE GENOMIC DNA]</scope>
    <source>
        <strain evidence="2 3">9006-11</strain>
    </source>
</reference>
<keyword evidence="1" id="KW-0472">Membrane</keyword>
<dbReference type="EMBL" id="LUGG01000005">
    <property type="protein sequence ID" value="OBZ74287.1"/>
    <property type="molecule type" value="Genomic_DNA"/>
</dbReference>
<feature type="transmembrane region" description="Helical" evidence="1">
    <location>
        <begin position="12"/>
        <end position="31"/>
    </location>
</feature>
<keyword evidence="1" id="KW-0812">Transmembrane</keyword>
<evidence type="ECO:0000256" key="1">
    <source>
        <dbReference type="SAM" id="Phobius"/>
    </source>
</evidence>
<organism evidence="2 3">
    <name type="scientific">Grifola frondosa</name>
    <name type="common">Maitake</name>
    <name type="synonym">Polyporus frondosus</name>
    <dbReference type="NCBI Taxonomy" id="5627"/>
    <lineage>
        <taxon>Eukaryota</taxon>
        <taxon>Fungi</taxon>
        <taxon>Dikarya</taxon>
        <taxon>Basidiomycota</taxon>
        <taxon>Agaricomycotina</taxon>
        <taxon>Agaricomycetes</taxon>
        <taxon>Polyporales</taxon>
        <taxon>Grifolaceae</taxon>
        <taxon>Grifola</taxon>
    </lineage>
</organism>
<dbReference type="PROSITE" id="PS51257">
    <property type="entry name" value="PROKAR_LIPOPROTEIN"/>
    <property type="match status" value="1"/>
</dbReference>
<evidence type="ECO:0000313" key="3">
    <source>
        <dbReference type="Proteomes" id="UP000092993"/>
    </source>
</evidence>
<sequence length="71" mass="7897">MVLPSRYLASRYSTVCGVIVPCAITFSYALLGCVIYDTLHSPHDICSADNPFIIFCGNFPSIFHGMKYVPY</sequence>
<dbReference type="Proteomes" id="UP000092993">
    <property type="component" value="Unassembled WGS sequence"/>
</dbReference>